<dbReference type="InterPro" id="IPR017585">
    <property type="entry name" value="SAF_FlgA"/>
</dbReference>
<dbReference type="NCBIfam" id="TIGR03170">
    <property type="entry name" value="flgA_cterm"/>
    <property type="match status" value="1"/>
</dbReference>
<evidence type="ECO:0000256" key="5">
    <source>
        <dbReference type="ARBA" id="ARBA00022764"/>
    </source>
</evidence>
<name>A0A3A5L5W3_9GAMM</name>
<proteinExistence type="inferred from homology"/>
<evidence type="ECO:0000256" key="6">
    <source>
        <dbReference type="ARBA" id="ARBA00025643"/>
    </source>
</evidence>
<evidence type="ECO:0000256" key="7">
    <source>
        <dbReference type="RuleBase" id="RU362063"/>
    </source>
</evidence>
<gene>
    <name evidence="9" type="primary">flgA</name>
    <name evidence="9" type="ORF">D6J04_04030</name>
</gene>
<evidence type="ECO:0000256" key="2">
    <source>
        <dbReference type="ARBA" id="ARBA00010474"/>
    </source>
</evidence>
<evidence type="ECO:0000256" key="3">
    <source>
        <dbReference type="ARBA" id="ARBA00014754"/>
    </source>
</evidence>
<evidence type="ECO:0000313" key="10">
    <source>
        <dbReference type="Proteomes" id="UP000270757"/>
    </source>
</evidence>
<evidence type="ECO:0000313" key="9">
    <source>
        <dbReference type="EMBL" id="RJT48275.1"/>
    </source>
</evidence>
<keyword evidence="9" id="KW-0966">Cell projection</keyword>
<keyword evidence="7" id="KW-1005">Bacterial flagellum biogenesis</keyword>
<organism evidence="9 10">
    <name type="scientific">Legionella taurinensis</name>
    <dbReference type="NCBI Taxonomy" id="70611"/>
    <lineage>
        <taxon>Bacteria</taxon>
        <taxon>Pseudomonadati</taxon>
        <taxon>Pseudomonadota</taxon>
        <taxon>Gammaproteobacteria</taxon>
        <taxon>Legionellales</taxon>
        <taxon>Legionellaceae</taxon>
        <taxon>Legionella</taxon>
    </lineage>
</organism>
<sequence>MKRILAVLMFFLSAQWAAAQENQSHEVLKQHIETYLLNQLTVQYEGTVKVSTESIDPRLQLKRCADDKLEVFNPYKTALTGSTTMGIRCQEIDNHWTLYIPARITIEKPVLVARRNLIRGTVIGEGDVQLVPMDISQLKQGYFSDLTEVTGQVATYTIYQGSPIQPRAVGNQILIHKGEQVSIQAVSESFKITMVGVALNDGALNDVIRVKNLRSKKTVEGRVSGKSEVRVSL</sequence>
<dbReference type="Pfam" id="PF17656">
    <property type="entry name" value="ChapFlgA_N"/>
    <property type="match status" value="1"/>
</dbReference>
<feature type="domain" description="SAF" evidence="8">
    <location>
        <begin position="108"/>
        <end position="170"/>
    </location>
</feature>
<feature type="chain" id="PRO_5018376202" description="Flagella basal body P-ring formation protein FlgA" evidence="7">
    <location>
        <begin position="20"/>
        <end position="233"/>
    </location>
</feature>
<reference evidence="9 10" key="1">
    <citation type="submission" date="2018-09" db="EMBL/GenBank/DDBJ databases">
        <title>Draft genome sequences of Legionella taurinensis isolated from water samples.</title>
        <authorList>
            <person name="Chakeri A."/>
            <person name="Allerberger F."/>
            <person name="Kundi M."/>
            <person name="Ruppitsch W."/>
            <person name="Schmid D."/>
        </authorList>
    </citation>
    <scope>NUCLEOTIDE SEQUENCE [LARGE SCALE GENOMIC DNA]</scope>
    <source>
        <strain evidence="9 10">4570-18-6</strain>
    </source>
</reference>
<dbReference type="PANTHER" id="PTHR36307:SF1">
    <property type="entry name" value="FLAGELLA BASAL BODY P-RING FORMATION PROTEIN FLGA"/>
    <property type="match status" value="1"/>
</dbReference>
<dbReference type="InterPro" id="IPR041231">
    <property type="entry name" value="FlgA_N"/>
</dbReference>
<dbReference type="GeneID" id="48947201"/>
<dbReference type="PANTHER" id="PTHR36307">
    <property type="entry name" value="FLAGELLA BASAL BODY P-RING FORMATION PROTEIN FLGA"/>
    <property type="match status" value="1"/>
</dbReference>
<dbReference type="RefSeq" id="WP_115300664.1">
    <property type="nucleotide sequence ID" value="NZ_CAAAIR010000002.1"/>
</dbReference>
<evidence type="ECO:0000256" key="4">
    <source>
        <dbReference type="ARBA" id="ARBA00022729"/>
    </source>
</evidence>
<dbReference type="Proteomes" id="UP000270757">
    <property type="component" value="Unassembled WGS sequence"/>
</dbReference>
<comment type="subcellular location">
    <subcellularLocation>
        <location evidence="1 7">Periplasm</location>
    </subcellularLocation>
</comment>
<protein>
    <recommendedName>
        <fullName evidence="3 7">Flagella basal body P-ring formation protein FlgA</fullName>
    </recommendedName>
</protein>
<dbReference type="InterPro" id="IPR039246">
    <property type="entry name" value="Flagellar_FlgA"/>
</dbReference>
<keyword evidence="4 7" id="KW-0732">Signal</keyword>
<dbReference type="Pfam" id="PF13144">
    <property type="entry name" value="ChapFlgA"/>
    <property type="match status" value="1"/>
</dbReference>
<comment type="similarity">
    <text evidence="2 7">Belongs to the FlgA family.</text>
</comment>
<accession>A0A3A5L5W3</accession>
<dbReference type="GO" id="GO:0044780">
    <property type="term" value="P:bacterial-type flagellum assembly"/>
    <property type="evidence" value="ECO:0007669"/>
    <property type="project" value="InterPro"/>
</dbReference>
<evidence type="ECO:0000259" key="8">
    <source>
        <dbReference type="SMART" id="SM00858"/>
    </source>
</evidence>
<feature type="signal peptide" evidence="7">
    <location>
        <begin position="1"/>
        <end position="19"/>
    </location>
</feature>
<comment type="caution">
    <text evidence="9">The sequence shown here is derived from an EMBL/GenBank/DDBJ whole genome shotgun (WGS) entry which is preliminary data.</text>
</comment>
<dbReference type="SMART" id="SM00858">
    <property type="entry name" value="SAF"/>
    <property type="match status" value="1"/>
</dbReference>
<keyword evidence="9" id="KW-0282">Flagellum</keyword>
<keyword evidence="9" id="KW-0969">Cilium</keyword>
<comment type="function">
    <text evidence="6 7">Involved in the assembly process of the P-ring formation. It may associate with FlgF on the rod constituting a structure essential for the P-ring assembly or may act as a modulator protein for the P-ring assembly.</text>
</comment>
<dbReference type="Gene3D" id="2.30.30.760">
    <property type="match status" value="1"/>
</dbReference>
<dbReference type="EMBL" id="QZWB01000003">
    <property type="protein sequence ID" value="RJT48275.1"/>
    <property type="molecule type" value="Genomic_DNA"/>
</dbReference>
<dbReference type="Gene3D" id="3.90.1210.10">
    <property type="entry name" value="Antifreeze-like/N-acetylneuraminic acid synthase C-terminal domain"/>
    <property type="match status" value="1"/>
</dbReference>
<keyword evidence="5 7" id="KW-0574">Periplasm</keyword>
<dbReference type="InterPro" id="IPR013974">
    <property type="entry name" value="SAF"/>
</dbReference>
<dbReference type="CDD" id="cd11614">
    <property type="entry name" value="SAF_CpaB_FlgA_like"/>
    <property type="match status" value="1"/>
</dbReference>
<evidence type="ECO:0000256" key="1">
    <source>
        <dbReference type="ARBA" id="ARBA00004418"/>
    </source>
</evidence>
<dbReference type="AlphaFoldDB" id="A0A3A5L5W3"/>
<dbReference type="GO" id="GO:0042597">
    <property type="term" value="C:periplasmic space"/>
    <property type="evidence" value="ECO:0007669"/>
    <property type="project" value="UniProtKB-SubCell"/>
</dbReference>